<dbReference type="Pfam" id="PF04962">
    <property type="entry name" value="KduI"/>
    <property type="match status" value="1"/>
</dbReference>
<feature type="binding site" evidence="6">
    <location>
        <position position="201"/>
    </location>
    <ligand>
        <name>Zn(2+)</name>
        <dbReference type="ChEBI" id="CHEBI:29105"/>
    </ligand>
</feature>
<dbReference type="STRING" id="1411621.AUC43_09450"/>
<comment type="catalytic activity">
    <reaction evidence="1 6">
        <text>5-dehydro-4-deoxy-D-glucuronate = 3-deoxy-D-glycero-2,5-hexodiulosonate</text>
        <dbReference type="Rhea" id="RHEA:23896"/>
        <dbReference type="ChEBI" id="CHEBI:17117"/>
        <dbReference type="ChEBI" id="CHEBI:29071"/>
        <dbReference type="EC" id="5.3.1.17"/>
    </reaction>
</comment>
<comment type="cofactor">
    <cofactor evidence="6">
        <name>Zn(2+)</name>
        <dbReference type="ChEBI" id="CHEBI:29105"/>
    </cofactor>
    <text evidence="6">Binds 1 zinc ion per subunit.</text>
</comment>
<keyword evidence="8" id="KW-1185">Reference proteome</keyword>
<dbReference type="EC" id="5.3.1.17" evidence="6"/>
<dbReference type="NCBIfam" id="NF002091">
    <property type="entry name" value="PRK00924.1"/>
    <property type="match status" value="1"/>
</dbReference>
<reference evidence="7 8" key="1">
    <citation type="submission" date="2015-12" db="EMBL/GenBank/DDBJ databases">
        <authorList>
            <person name="Shamseldin A."/>
            <person name="Moawad H."/>
            <person name="Abd El-Rahim W.M."/>
            <person name="Sadowsky M.J."/>
        </authorList>
    </citation>
    <scope>NUCLEOTIDE SEQUENCE [LARGE SCALE GENOMIC DNA]</scope>
    <source>
        <strain evidence="7 8">DG5B</strain>
    </source>
</reference>
<dbReference type="EMBL" id="CP013909">
    <property type="protein sequence ID" value="ALW85299.1"/>
    <property type="molecule type" value="Genomic_DNA"/>
</dbReference>
<dbReference type="UniPathway" id="UPA00545">
    <property type="reaction ID" value="UER00826"/>
</dbReference>
<comment type="similarity">
    <text evidence="2 6">Belongs to the KduI family.</text>
</comment>
<dbReference type="InterPro" id="IPR011051">
    <property type="entry name" value="RmlC_Cupin_sf"/>
</dbReference>
<dbReference type="GO" id="GO:0019698">
    <property type="term" value="P:D-galacturonate catabolic process"/>
    <property type="evidence" value="ECO:0007669"/>
    <property type="project" value="TreeGrafter"/>
</dbReference>
<keyword evidence="5 6" id="KW-0413">Isomerase</keyword>
<dbReference type="SUPFAM" id="SSF51182">
    <property type="entry name" value="RmlC-like cupins"/>
    <property type="match status" value="1"/>
</dbReference>
<protein>
    <recommendedName>
        <fullName evidence="6">4-deoxy-L-threo-5-hexosulose-uronate ketol-isomerase</fullName>
        <ecNumber evidence="6">5.3.1.17</ecNumber>
    </recommendedName>
    <alternativeName>
        <fullName evidence="6">5-keto-4-deoxyuronate isomerase</fullName>
    </alternativeName>
    <alternativeName>
        <fullName evidence="6">DKI isomerase</fullName>
    </alternativeName>
</protein>
<dbReference type="HAMAP" id="MF_00687">
    <property type="entry name" value="KduI"/>
    <property type="match status" value="1"/>
</dbReference>
<accession>A0A0U3SXL7</accession>
<evidence type="ECO:0000256" key="1">
    <source>
        <dbReference type="ARBA" id="ARBA00000552"/>
    </source>
</evidence>
<evidence type="ECO:0000313" key="7">
    <source>
        <dbReference type="EMBL" id="ALW85299.1"/>
    </source>
</evidence>
<dbReference type="GO" id="GO:0045490">
    <property type="term" value="P:pectin catabolic process"/>
    <property type="evidence" value="ECO:0007669"/>
    <property type="project" value="UniProtKB-UniRule"/>
</dbReference>
<evidence type="ECO:0000256" key="3">
    <source>
        <dbReference type="ARBA" id="ARBA00022723"/>
    </source>
</evidence>
<dbReference type="GO" id="GO:0008270">
    <property type="term" value="F:zinc ion binding"/>
    <property type="evidence" value="ECO:0007669"/>
    <property type="project" value="UniProtKB-UniRule"/>
</dbReference>
<dbReference type="Gene3D" id="2.60.120.10">
    <property type="entry name" value="Jelly Rolls"/>
    <property type="match status" value="1"/>
</dbReference>
<evidence type="ECO:0000256" key="6">
    <source>
        <dbReference type="HAMAP-Rule" id="MF_00687"/>
    </source>
</evidence>
<feature type="binding site" evidence="6">
    <location>
        <position position="194"/>
    </location>
    <ligand>
        <name>Zn(2+)</name>
        <dbReference type="ChEBI" id="CHEBI:29105"/>
    </ligand>
</feature>
<dbReference type="GO" id="GO:0042840">
    <property type="term" value="P:D-glucuronate catabolic process"/>
    <property type="evidence" value="ECO:0007669"/>
    <property type="project" value="TreeGrafter"/>
</dbReference>
<evidence type="ECO:0000256" key="2">
    <source>
        <dbReference type="ARBA" id="ARBA00008086"/>
    </source>
</evidence>
<dbReference type="PANTHER" id="PTHR38461:SF1">
    <property type="entry name" value="4-DEOXY-L-THREO-5-HEXOSULOSE-URONATE KETOL-ISOMERASE"/>
    <property type="match status" value="1"/>
</dbReference>
<dbReference type="OrthoDB" id="9770644at2"/>
<dbReference type="InterPro" id="IPR007045">
    <property type="entry name" value="KduI"/>
</dbReference>
<name>A0A0U3SXL7_9BACT</name>
<dbReference type="PANTHER" id="PTHR38461">
    <property type="entry name" value="4-DEOXY-L-THREO-5-HEXOSULOSE-URONATE KETOL-ISOMERASE"/>
    <property type="match status" value="1"/>
</dbReference>
<feature type="binding site" evidence="6">
    <location>
        <position position="243"/>
    </location>
    <ligand>
        <name>Zn(2+)</name>
        <dbReference type="ChEBI" id="CHEBI:29105"/>
    </ligand>
</feature>
<dbReference type="Gene3D" id="2.60.120.520">
    <property type="entry name" value="pectin degrading enzyme 5-keto 4- deoxyuronate isomerase, domain 1"/>
    <property type="match status" value="1"/>
</dbReference>
<comment type="function">
    <text evidence="6">Catalyzes the isomerization of 5-dehydro-4-deoxy-D-glucuronate to 3-deoxy-D-glycero-2,5-hexodiulosonate.</text>
</comment>
<sequence>MTQRFAIGPRETATLNTSGIREHFLIESIFAAGEIELTYTHYDRMIVGGAQPTEAAMTLPCPESLKANFFLERRELGALNIGGAGTATADSTVYELGHEDCLYVGMGSKEVAFANVDAANPAKYYLLSAPAHHAHPTTLRTQAQATPVEMGATETANRRTIYKYIYAKGIQSCQLAMGLTQLQASSVWNTMPSHTHDRRMEAYLYFNLPAGQRVLHLLGEPTETRPLWVSNEQAILSPPWSIHTGCGTSAYAFIWGMAGENREYTDMDAVPLDALR</sequence>
<organism evidence="7 8">
    <name type="scientific">Hymenobacter sedentarius</name>
    <dbReference type="NCBI Taxonomy" id="1411621"/>
    <lineage>
        <taxon>Bacteria</taxon>
        <taxon>Pseudomonadati</taxon>
        <taxon>Bacteroidota</taxon>
        <taxon>Cytophagia</taxon>
        <taxon>Cytophagales</taxon>
        <taxon>Hymenobacteraceae</taxon>
        <taxon>Hymenobacter</taxon>
    </lineage>
</organism>
<comment type="pathway">
    <text evidence="6">Glycan metabolism; pectin degradation; 2-dehydro-3-deoxy-D-gluconate from pectin: step 4/5.</text>
</comment>
<dbReference type="InterPro" id="IPR014710">
    <property type="entry name" value="RmlC-like_jellyroll"/>
</dbReference>
<gene>
    <name evidence="6" type="primary">kduI</name>
    <name evidence="7" type="ORF">AUC43_09450</name>
</gene>
<dbReference type="GO" id="GO:0008697">
    <property type="term" value="F:4-deoxy-L-threo-5-hexosulose-uronate ketol-isomerase activity"/>
    <property type="evidence" value="ECO:0007669"/>
    <property type="project" value="UniProtKB-UniRule"/>
</dbReference>
<dbReference type="PIRSF" id="PIRSF006625">
    <property type="entry name" value="KduI"/>
    <property type="match status" value="1"/>
</dbReference>
<feature type="binding site" evidence="6">
    <location>
        <position position="196"/>
    </location>
    <ligand>
        <name>Zn(2+)</name>
        <dbReference type="ChEBI" id="CHEBI:29105"/>
    </ligand>
</feature>
<evidence type="ECO:0000256" key="5">
    <source>
        <dbReference type="ARBA" id="ARBA00023235"/>
    </source>
</evidence>
<evidence type="ECO:0000313" key="8">
    <source>
        <dbReference type="Proteomes" id="UP000059542"/>
    </source>
</evidence>
<evidence type="ECO:0000256" key="4">
    <source>
        <dbReference type="ARBA" id="ARBA00022833"/>
    </source>
</evidence>
<dbReference type="InterPro" id="IPR027449">
    <property type="entry name" value="KduI_N"/>
</dbReference>
<dbReference type="Proteomes" id="UP000059542">
    <property type="component" value="Chromosome"/>
</dbReference>
<dbReference type="KEGG" id="hyg:AUC43_09450"/>
<dbReference type="InterPro" id="IPR021120">
    <property type="entry name" value="KduI/IolB_isomerase"/>
</dbReference>
<dbReference type="AlphaFoldDB" id="A0A0U3SXL7"/>
<dbReference type="RefSeq" id="WP_068192297.1">
    <property type="nucleotide sequence ID" value="NZ_CP013909.1"/>
</dbReference>
<proteinExistence type="inferred from homology"/>
<keyword evidence="4 6" id="KW-0862">Zinc</keyword>
<dbReference type="CDD" id="cd20294">
    <property type="entry name" value="cupin_KduI_N"/>
    <property type="match status" value="1"/>
</dbReference>
<keyword evidence="3 6" id="KW-0479">Metal-binding</keyword>
<dbReference type="CDD" id="cd20491">
    <property type="entry name" value="cupin_KduI_C"/>
    <property type="match status" value="1"/>
</dbReference>